<protein>
    <submittedName>
        <fullName evidence="4">Extracellular solute-binding protein</fullName>
    </submittedName>
</protein>
<dbReference type="InterPro" id="IPR050490">
    <property type="entry name" value="Bact_solute-bd_prot1"/>
</dbReference>
<feature type="region of interest" description="Disordered" evidence="2">
    <location>
        <begin position="25"/>
        <end position="61"/>
    </location>
</feature>
<evidence type="ECO:0000313" key="4">
    <source>
        <dbReference type="EMBL" id="QAY67060.1"/>
    </source>
</evidence>
<gene>
    <name evidence="4" type="ORF">ET464_12290</name>
</gene>
<keyword evidence="1 3" id="KW-0732">Signal</keyword>
<dbReference type="RefSeq" id="WP_129441289.1">
    <property type="nucleotide sequence ID" value="NZ_CP035492.1"/>
</dbReference>
<evidence type="ECO:0000256" key="3">
    <source>
        <dbReference type="SAM" id="SignalP"/>
    </source>
</evidence>
<evidence type="ECO:0000313" key="5">
    <source>
        <dbReference type="Proteomes" id="UP000293568"/>
    </source>
</evidence>
<dbReference type="KEGG" id="pprt:ET464_12290"/>
<accession>A0A4P6EUX1</accession>
<proteinExistence type="predicted"/>
<feature type="compositionally biased region" description="Low complexity" evidence="2">
    <location>
        <begin position="25"/>
        <end position="51"/>
    </location>
</feature>
<feature type="chain" id="PRO_5039390678" evidence="3">
    <location>
        <begin position="23"/>
        <end position="550"/>
    </location>
</feature>
<dbReference type="EMBL" id="CP035492">
    <property type="protein sequence ID" value="QAY67060.1"/>
    <property type="molecule type" value="Genomic_DNA"/>
</dbReference>
<feature type="signal peptide" evidence="3">
    <location>
        <begin position="1"/>
        <end position="22"/>
    </location>
</feature>
<reference evidence="4 5" key="1">
    <citation type="submission" date="2019-01" db="EMBL/GenBank/DDBJ databases">
        <title>Genome sequencing of strain FW100M-2.</title>
        <authorList>
            <person name="Heo J."/>
            <person name="Kim S.-J."/>
            <person name="Kim J.-S."/>
            <person name="Hong S.-B."/>
            <person name="Kwon S.-W."/>
        </authorList>
    </citation>
    <scope>NUCLEOTIDE SEQUENCE [LARGE SCALE GENOMIC DNA]</scope>
    <source>
        <strain evidence="4 5">FW100M-2</strain>
    </source>
</reference>
<dbReference type="PROSITE" id="PS51257">
    <property type="entry name" value="PROKAR_LIPOPROTEIN"/>
    <property type="match status" value="1"/>
</dbReference>
<evidence type="ECO:0000256" key="1">
    <source>
        <dbReference type="ARBA" id="ARBA00022729"/>
    </source>
</evidence>
<dbReference type="SUPFAM" id="SSF53850">
    <property type="entry name" value="Periplasmic binding protein-like II"/>
    <property type="match status" value="1"/>
</dbReference>
<dbReference type="OrthoDB" id="9787283at2"/>
<organism evidence="4 5">
    <name type="scientific">Paenibacillus protaetiae</name>
    <dbReference type="NCBI Taxonomy" id="2509456"/>
    <lineage>
        <taxon>Bacteria</taxon>
        <taxon>Bacillati</taxon>
        <taxon>Bacillota</taxon>
        <taxon>Bacilli</taxon>
        <taxon>Bacillales</taxon>
        <taxon>Paenibacillaceae</taxon>
        <taxon>Paenibacillus</taxon>
    </lineage>
</organism>
<sequence>MKKNVRQTLLLASLAAAMAVTACSNGNSGSGSDNGQQPAANTNDAGAAATNSGQKEETKGPLTITMTLMAGPKTPDSWAEHALEDELTKQMGRQVDVKPIFLPDWSELNTKINLMMSAKDTRPNILWTGDTKEYSKWVDAGIAQDLTPSLQKYGKDILDYYTKDTLFYHWDKSGKIYRLPGDVPEASYMTTILRKDWLDNLGLAVPKTLDEYVNVLRAFTKDDPDKNGKNDTYGLSGDNYYRSLAPFFYAYGIDVENFVKQPDGTIKFGALMPQVKDVLQLLQGLYKEGVIDPRMTTSANNDDNKVNDIYASGKVGSFYRWVDYFNPGNGALISFKKLNPTGEYISIDPIQGPDGFSSDMPDPQIGWCYLIATDTVNVDDAVQVLDTMAKPDVFKLITFGKEGEHYKMDNGVFTPTIAPEEGSKLGFGNFGWIIQRKDAANIKNTPEVTEMFQHKIETSQPMRDKIVTFKAIDRPQWDKYSADITKARDELFWGIITGKKPVSAFDGFEKQYEKLGGKQIDEEAANLYNTQQQEREEYDKWYEANITPYK</sequence>
<dbReference type="Proteomes" id="UP000293568">
    <property type="component" value="Chromosome"/>
</dbReference>
<dbReference type="Gene3D" id="3.40.190.10">
    <property type="entry name" value="Periplasmic binding protein-like II"/>
    <property type="match status" value="2"/>
</dbReference>
<keyword evidence="5" id="KW-1185">Reference proteome</keyword>
<dbReference type="AlphaFoldDB" id="A0A4P6EUX1"/>
<dbReference type="PANTHER" id="PTHR43649">
    <property type="entry name" value="ARABINOSE-BINDING PROTEIN-RELATED"/>
    <property type="match status" value="1"/>
</dbReference>
<evidence type="ECO:0000256" key="2">
    <source>
        <dbReference type="SAM" id="MobiDB-lite"/>
    </source>
</evidence>
<dbReference type="PANTHER" id="PTHR43649:SF33">
    <property type="entry name" value="POLYGALACTURONAN_RHAMNOGALACTURONAN-BINDING PROTEIN YTCQ"/>
    <property type="match status" value="1"/>
</dbReference>
<name>A0A4P6EUX1_9BACL</name>